<dbReference type="Gene3D" id="1.10.10.750">
    <property type="entry name" value="Ypt/Rab-GAP domain of gyp1p, domain 1"/>
    <property type="match status" value="1"/>
</dbReference>
<dbReference type="InterPro" id="IPR002048">
    <property type="entry name" value="EF_hand_dom"/>
</dbReference>
<dbReference type="InterPro" id="IPR000195">
    <property type="entry name" value="Rab-GAP-TBC_dom"/>
</dbReference>
<dbReference type="Pfam" id="PF02893">
    <property type="entry name" value="GRAM"/>
    <property type="match status" value="2"/>
</dbReference>
<dbReference type="InterPro" id="IPR011993">
    <property type="entry name" value="PH-like_dom_sf"/>
</dbReference>
<dbReference type="AlphaFoldDB" id="A0A1B6E0Q9"/>
<evidence type="ECO:0000259" key="4">
    <source>
        <dbReference type="PROSITE" id="PS50222"/>
    </source>
</evidence>
<sequence length="1111" mass="126531">MWVKPKEVLIANALWTTEQSSLYFVLQKRKGHGKSGGFSSLFVGTLDSVFDTKPPPYRILHQTPQSEVYYIIACSLTLAEIEQDWEWLQQNLDCLGSFDKEEDVTEFVCVKINSIIASTYADNMSIEDEETKSFKAATAKFRRLFNMPIEDKLVSYYSCSYLRGRFPLQGWLYLSMSHLCFYAYILGREKKIIIRWTDVTDLDKSSGFLFPDSICISTRDKEYYFSMFLHKSETFKLMEQLTNLAMKQLIDEKTGFNVDKDLLTKLSKNVAKKQSFLKRDLDARALSEAYRLLFHLPAVEKLDGSTEATLWTPYNKTHVWGRMFISQNYLCFDSRVKSLVSVVIPLRDVAQIERTENQASNPSVDQSILVTTRNSQRTSFLFSQLQDRDFVVQKLSELLAKIEISKKLEDLNQESKICDNPGSTWTPQPPLGTLFKSQKTIENKSRHDVKAKQWELYFAEYGRGISMYRTTEVAKLVLQGIPDSMRREIWLTFSGAWNEMASSSGAYKDLVDRNSGVVTTSSEEIERDLHRSLPEHPAFQSEVGIGALRRVLNAYATRNPQIGYCQAMNILTSVLLIYCSEEEAFWQLVCICENLLPDYYNTKVVGALVDQGVLDDLIEEHLPHLHSALQQLGMIKMISLSWFLTIFLSVMPYTSAVSVIDCFFYDGARVIFQVALTILEANEKKLLSCNDDGEAMQVLTDYLNGIYNDEDYYYNIVKDGITIKKSVSIQSLLYDAYTKYGSLTSGTIESLRVKHRLKVVQSLEDGLSRNIVRSIVSDGYFSQEELNELLQFIREEFLSRRGNKEDKYDPSKPPYEAYSIDFDLFHNLFTGISPWGKHTRSDDLSARLFRLMDGNCDGLLDVREAVRALGLTCTAELTQRLRLLYILHLPPLLLTSEIESPSLSDDGAEVAAEATDFFEEILSPLSSIPSTPVLERCPSTSSNPNASGEEGSWEVRSMTSLRHLVDAPSSKTIPRMSQPHFIALWRTLHEILTVQPEDEAMYHAIASIGTLLLQLGDVGKRFYAARESSSDSIVQDADKWQASTEKISDKNGNPGNFEDAEWSIALEQFYATTLTGQPIVDFFSQKVNIVEAVSHMRRRRFTTLYSITDHQ</sequence>
<dbReference type="Gene3D" id="2.30.29.30">
    <property type="entry name" value="Pleckstrin-homology domain (PH domain)/Phosphotyrosine-binding domain (PTB)"/>
    <property type="match status" value="2"/>
</dbReference>
<dbReference type="SUPFAM" id="SSF47923">
    <property type="entry name" value="Ypt/Rab-GAP domain of gyp1p"/>
    <property type="match status" value="2"/>
</dbReference>
<protein>
    <recommendedName>
        <fullName evidence="7">Rab-GAP TBC domain-containing protein</fullName>
    </recommendedName>
</protein>
<reference evidence="6" key="1">
    <citation type="submission" date="2015-12" db="EMBL/GenBank/DDBJ databases">
        <title>De novo transcriptome assembly of four potential Pierce s Disease insect vectors from Arizona vineyards.</title>
        <authorList>
            <person name="Tassone E.E."/>
        </authorList>
    </citation>
    <scope>NUCLEOTIDE SEQUENCE</scope>
</reference>
<evidence type="ECO:0000256" key="2">
    <source>
        <dbReference type="ARBA" id="ARBA00022737"/>
    </source>
</evidence>
<dbReference type="Pfam" id="PF00566">
    <property type="entry name" value="RabGAP-TBC"/>
    <property type="match status" value="1"/>
</dbReference>
<evidence type="ECO:0008006" key="7">
    <source>
        <dbReference type="Google" id="ProtNLM"/>
    </source>
</evidence>
<evidence type="ECO:0000256" key="1">
    <source>
        <dbReference type="ARBA" id="ARBA00022468"/>
    </source>
</evidence>
<keyword evidence="1" id="KW-0343">GTPase activation</keyword>
<dbReference type="PANTHER" id="PTHR47666:SF1">
    <property type="entry name" value="PROTEIN VASCULAR ASSOCIATED DEATH 1, CHLOROPLASTIC"/>
    <property type="match status" value="1"/>
</dbReference>
<organism evidence="6">
    <name type="scientific">Clastoptera arizonana</name>
    <name type="common">Arizona spittle bug</name>
    <dbReference type="NCBI Taxonomy" id="38151"/>
    <lineage>
        <taxon>Eukaryota</taxon>
        <taxon>Metazoa</taxon>
        <taxon>Ecdysozoa</taxon>
        <taxon>Arthropoda</taxon>
        <taxon>Hexapoda</taxon>
        <taxon>Insecta</taxon>
        <taxon>Pterygota</taxon>
        <taxon>Neoptera</taxon>
        <taxon>Paraneoptera</taxon>
        <taxon>Hemiptera</taxon>
        <taxon>Auchenorrhyncha</taxon>
        <taxon>Cercopoidea</taxon>
        <taxon>Clastopteridae</taxon>
        <taxon>Clastoptera</taxon>
    </lineage>
</organism>
<dbReference type="Gene3D" id="1.10.238.10">
    <property type="entry name" value="EF-hand"/>
    <property type="match status" value="1"/>
</dbReference>
<dbReference type="SMART" id="SM00568">
    <property type="entry name" value="GRAM"/>
    <property type="match status" value="2"/>
</dbReference>
<dbReference type="GO" id="GO:0003008">
    <property type="term" value="P:system process"/>
    <property type="evidence" value="ECO:0007669"/>
    <property type="project" value="UniProtKB-ARBA"/>
</dbReference>
<keyword evidence="2" id="KW-0677">Repeat</keyword>
<feature type="domain" description="EF-hand" evidence="4">
    <location>
        <begin position="840"/>
        <end position="875"/>
    </location>
</feature>
<accession>A0A1B6E0Q9</accession>
<dbReference type="InterPro" id="IPR035969">
    <property type="entry name" value="Rab-GAP_TBC_sf"/>
</dbReference>
<dbReference type="EMBL" id="GEDC01011289">
    <property type="protein sequence ID" value="JAS26009.1"/>
    <property type="molecule type" value="Transcribed_RNA"/>
</dbReference>
<evidence type="ECO:0000259" key="3">
    <source>
        <dbReference type="PROSITE" id="PS50086"/>
    </source>
</evidence>
<dbReference type="GO" id="GO:0005509">
    <property type="term" value="F:calcium ion binding"/>
    <property type="evidence" value="ECO:0007669"/>
    <property type="project" value="InterPro"/>
</dbReference>
<dbReference type="SMART" id="SM00164">
    <property type="entry name" value="TBC"/>
    <property type="match status" value="1"/>
</dbReference>
<dbReference type="InterPro" id="IPR036017">
    <property type="entry name" value="TCB1D9/TCB1D9B_PH-GRAM2"/>
</dbReference>
<evidence type="ECO:0000313" key="5">
    <source>
        <dbReference type="EMBL" id="JAS26009.1"/>
    </source>
</evidence>
<dbReference type="InterPro" id="IPR036014">
    <property type="entry name" value="TCB1D9/TCB1D9B_PH-GRAM1"/>
</dbReference>
<dbReference type="Gene3D" id="1.10.472.80">
    <property type="entry name" value="Ypt/Rab-GAP domain of gyp1p, domain 3"/>
    <property type="match status" value="1"/>
</dbReference>
<dbReference type="Gene3D" id="1.10.8.270">
    <property type="entry name" value="putative rabgap domain of human tbc1 domain family member 14 like domains"/>
    <property type="match status" value="1"/>
</dbReference>
<dbReference type="PROSITE" id="PS50222">
    <property type="entry name" value="EF_HAND_2"/>
    <property type="match status" value="1"/>
</dbReference>
<feature type="domain" description="Rab-GAP TBC" evidence="3">
    <location>
        <begin position="480"/>
        <end position="667"/>
    </location>
</feature>
<dbReference type="GO" id="GO:0005096">
    <property type="term" value="F:GTPase activator activity"/>
    <property type="evidence" value="ECO:0007669"/>
    <property type="project" value="UniProtKB-KW"/>
</dbReference>
<dbReference type="CDD" id="cd13354">
    <property type="entry name" value="PH-GRAM2_TCB1D9_TCB1D9B"/>
    <property type="match status" value="1"/>
</dbReference>
<dbReference type="FunFam" id="1.10.472.80:FF:000049">
    <property type="entry name" value="Uncharacterized protein, isoform B"/>
    <property type="match status" value="1"/>
</dbReference>
<dbReference type="CDD" id="cd13351">
    <property type="entry name" value="PH-GRAM1_TCB1D9_TCB1D9B"/>
    <property type="match status" value="1"/>
</dbReference>
<dbReference type="PANTHER" id="PTHR47666">
    <property type="entry name" value="PROTEIN VASCULAR ASSOCIATED DEATH 1, CHLOROPLASTIC"/>
    <property type="match status" value="1"/>
</dbReference>
<dbReference type="EMBL" id="GEDC01005799">
    <property type="protein sequence ID" value="JAS31499.1"/>
    <property type="molecule type" value="Transcribed_RNA"/>
</dbReference>
<evidence type="ECO:0000313" key="6">
    <source>
        <dbReference type="EMBL" id="JAS31499.1"/>
    </source>
</evidence>
<gene>
    <name evidence="6" type="ORF">g.17578</name>
    <name evidence="5" type="ORF">g.17581</name>
</gene>
<dbReference type="InterPro" id="IPR004182">
    <property type="entry name" value="GRAM"/>
</dbReference>
<dbReference type="PROSITE" id="PS50086">
    <property type="entry name" value="TBC_RABGAP"/>
    <property type="match status" value="1"/>
</dbReference>
<name>A0A1B6E0Q9_9HEMI</name>
<proteinExistence type="predicted"/>
<dbReference type="FunFam" id="2.30.29.30:FF:000013">
    <property type="entry name" value="Putative TBC1 domain family member 8B"/>
    <property type="match status" value="1"/>
</dbReference>
<dbReference type="FunFam" id="1.10.8.270:FF:000002">
    <property type="entry name" value="TBC1 domain family member 9B"/>
    <property type="match status" value="1"/>
</dbReference>